<evidence type="ECO:0000313" key="9">
    <source>
        <dbReference type="EMBL" id="PTQ76415.1"/>
    </source>
</evidence>
<keyword evidence="7" id="KW-1133">Transmembrane helix</keyword>
<dbReference type="GO" id="GO:0017004">
    <property type="term" value="P:cytochrome complex assembly"/>
    <property type="evidence" value="ECO:0007669"/>
    <property type="project" value="UniProtKB-KW"/>
</dbReference>
<evidence type="ECO:0000313" key="11">
    <source>
        <dbReference type="Proteomes" id="UP000244128"/>
    </source>
</evidence>
<dbReference type="InterPro" id="IPR005616">
    <property type="entry name" value="CcmH/CycL/Ccl2/NrfF_N"/>
</dbReference>
<dbReference type="PANTHER" id="PTHR47870:SF1">
    <property type="entry name" value="CYTOCHROME C-TYPE BIOGENESIS PROTEIN CCMH"/>
    <property type="match status" value="1"/>
</dbReference>
<feature type="transmembrane region" description="Helical" evidence="7">
    <location>
        <begin position="112"/>
        <end position="133"/>
    </location>
</feature>
<dbReference type="InterPro" id="IPR051263">
    <property type="entry name" value="C-type_cytochrome_biogenesis"/>
</dbReference>
<dbReference type="Gene3D" id="1.10.8.640">
    <property type="entry name" value="Cytochrome C biogenesis protein"/>
    <property type="match status" value="1"/>
</dbReference>
<protein>
    <recommendedName>
        <fullName evidence="7">Cytochrome c-type biogenesis protein</fullName>
    </recommendedName>
</protein>
<dbReference type="GO" id="GO:0005886">
    <property type="term" value="C:plasma membrane"/>
    <property type="evidence" value="ECO:0007669"/>
    <property type="project" value="TreeGrafter"/>
</dbReference>
<evidence type="ECO:0000256" key="7">
    <source>
        <dbReference type="RuleBase" id="RU364112"/>
    </source>
</evidence>
<name>A0A2T5HXV5_9PROT</name>
<comment type="similarity">
    <text evidence="1 7">Belongs to the CcmH/CycL/Ccl2/NrfF family.</text>
</comment>
<evidence type="ECO:0000256" key="1">
    <source>
        <dbReference type="ARBA" id="ARBA00010342"/>
    </source>
</evidence>
<keyword evidence="7" id="KW-0472">Membrane</keyword>
<dbReference type="EMBL" id="QAOI01000017">
    <property type="protein sequence ID" value="PTQ76415.1"/>
    <property type="molecule type" value="Genomic_DNA"/>
</dbReference>
<dbReference type="CDD" id="cd16378">
    <property type="entry name" value="CcmH_N"/>
    <property type="match status" value="1"/>
</dbReference>
<evidence type="ECO:0000259" key="8">
    <source>
        <dbReference type="Pfam" id="PF03918"/>
    </source>
</evidence>
<dbReference type="GO" id="GO:0046872">
    <property type="term" value="F:metal ion binding"/>
    <property type="evidence" value="ECO:0007669"/>
    <property type="project" value="UniProtKB-KW"/>
</dbReference>
<keyword evidence="6 7" id="KW-0408">Iron</keyword>
<dbReference type="Proteomes" id="UP000321055">
    <property type="component" value="Unassembled WGS sequence"/>
</dbReference>
<dbReference type="EMBL" id="SSFX01000073">
    <property type="protein sequence ID" value="TXI27594.1"/>
    <property type="molecule type" value="Genomic_DNA"/>
</dbReference>
<gene>
    <name evidence="9" type="ORF">C8R26_1178</name>
    <name evidence="10" type="ORF">E6Q60_09315</name>
</gene>
<reference evidence="10 12" key="2">
    <citation type="submission" date="2018-09" db="EMBL/GenBank/DDBJ databases">
        <title>Metagenome Assembled Genomes from an Advanced Water Purification Facility.</title>
        <authorList>
            <person name="Stamps B.W."/>
            <person name="Spear J.R."/>
        </authorList>
    </citation>
    <scope>NUCLEOTIDE SEQUENCE [LARGE SCALE GENOMIC DNA]</scope>
    <source>
        <strain evidence="10">Bin_54_1</strain>
    </source>
</reference>
<comment type="function">
    <text evidence="7">Possible subunit of a heme lyase.</text>
</comment>
<dbReference type="InterPro" id="IPR038297">
    <property type="entry name" value="CcmH/CycL/NrfF/Ccl2_sf"/>
</dbReference>
<dbReference type="AlphaFoldDB" id="A0A2T5HXV5"/>
<keyword evidence="2 7" id="KW-0349">Heme</keyword>
<proteinExistence type="inferred from homology"/>
<dbReference type="PANTHER" id="PTHR47870">
    <property type="entry name" value="CYTOCHROME C-TYPE BIOGENESIS PROTEIN CCMH"/>
    <property type="match status" value="1"/>
</dbReference>
<keyword evidence="7" id="KW-0812">Transmembrane</keyword>
<evidence type="ECO:0000313" key="12">
    <source>
        <dbReference type="Proteomes" id="UP000321055"/>
    </source>
</evidence>
<dbReference type="Proteomes" id="UP000244128">
    <property type="component" value="Unassembled WGS sequence"/>
</dbReference>
<accession>A0A2T5HXV5</accession>
<evidence type="ECO:0000313" key="10">
    <source>
        <dbReference type="EMBL" id="TXI27594.1"/>
    </source>
</evidence>
<dbReference type="FunFam" id="1.10.8.640:FF:000001">
    <property type="entry name" value="Cytochrome c-type biogenesis protein"/>
    <property type="match status" value="1"/>
</dbReference>
<evidence type="ECO:0000256" key="5">
    <source>
        <dbReference type="ARBA" id="ARBA00022748"/>
    </source>
</evidence>
<reference evidence="9 11" key="1">
    <citation type="submission" date="2018-04" db="EMBL/GenBank/DDBJ databases">
        <title>Active sludge and wastewater microbial communities from Klosterneuburg, Austria.</title>
        <authorList>
            <person name="Wagner M."/>
        </authorList>
    </citation>
    <scope>NUCLEOTIDE SEQUENCE [LARGE SCALE GENOMIC DNA]</scope>
    <source>
        <strain evidence="9 11">Nm49</strain>
    </source>
</reference>
<organism evidence="9 11">
    <name type="scientific">Nitrosomonas oligotropha</name>
    <dbReference type="NCBI Taxonomy" id="42354"/>
    <lineage>
        <taxon>Bacteria</taxon>
        <taxon>Pseudomonadati</taxon>
        <taxon>Pseudomonadota</taxon>
        <taxon>Betaproteobacteria</taxon>
        <taxon>Nitrosomonadales</taxon>
        <taxon>Nitrosomonadaceae</taxon>
        <taxon>Nitrosomonas</taxon>
    </lineage>
</organism>
<feature type="domain" description="CcmH/CycL/Ccl2/NrfF N-terminal" evidence="8">
    <location>
        <begin position="17"/>
        <end position="157"/>
    </location>
</feature>
<comment type="caution">
    <text evidence="9">The sequence shown here is derived from an EMBL/GenBank/DDBJ whole genome shotgun (WGS) entry which is preliminary data.</text>
</comment>
<dbReference type="RefSeq" id="WP_107803681.1">
    <property type="nucleotide sequence ID" value="NZ_QAOI01000017.1"/>
</dbReference>
<evidence type="ECO:0000256" key="3">
    <source>
        <dbReference type="ARBA" id="ARBA00022723"/>
    </source>
</evidence>
<keyword evidence="3 7" id="KW-0479">Metal-binding</keyword>
<evidence type="ECO:0000256" key="2">
    <source>
        <dbReference type="ARBA" id="ARBA00022617"/>
    </source>
</evidence>
<dbReference type="Pfam" id="PF03918">
    <property type="entry name" value="CcmH"/>
    <property type="match status" value="1"/>
</dbReference>
<keyword evidence="5" id="KW-0201">Cytochrome c-type biogenesis</keyword>
<sequence>MVRQFNGVMKAAAFVLVLFLLIPLTGWSKEAVPVAENPEVEKRMLLLTENLRCLVCQNETIADSRADFSNDIRREIREQIKANKTDPEIIQFLVDRYGDFVLYDPPIKPTTFLLWFGPVILFVLGLGSLIVYLRRRRVQIEDVSLSQAQLEEAEALLNEDKKGKNV</sequence>
<evidence type="ECO:0000256" key="4">
    <source>
        <dbReference type="ARBA" id="ARBA00022729"/>
    </source>
</evidence>
<evidence type="ECO:0000256" key="6">
    <source>
        <dbReference type="ARBA" id="ARBA00023004"/>
    </source>
</evidence>
<keyword evidence="4 7" id="KW-0732">Signal</keyword>